<proteinExistence type="predicted"/>
<protein>
    <submittedName>
        <fullName evidence="2">Exopolysaccharide biosynthesis protein</fullName>
    </submittedName>
</protein>
<dbReference type="OrthoDB" id="9816453at2"/>
<dbReference type="STRING" id="767817.Desgi_3390"/>
<dbReference type="RefSeq" id="WP_006523395.1">
    <property type="nucleotide sequence ID" value="NC_021184.1"/>
</dbReference>
<dbReference type="eggNOG" id="COG4632">
    <property type="taxonomic scope" value="Bacteria"/>
</dbReference>
<gene>
    <name evidence="2" type="ORF">Desgi_3390</name>
</gene>
<evidence type="ECO:0000313" key="3">
    <source>
        <dbReference type="Proteomes" id="UP000013520"/>
    </source>
</evidence>
<sequence>MRIINIFFISLLVPFLGLLSGAYLSLQQNASALHVPVGNLEPYLLDLTEYTLSLEENIGFIQQSVEEQQLQQLENELVLKELAQRTDTQKKLSDEIYEQRILNRLGPPVNEHSSERVEIKIFELKGLGYRGYIAKIKLHDPSVFKVVLSNDKLGESETTSTAVRRTNAVLGINAGGFFRLAQDGKEYTLPIGNTMIDSKFIDGFKPSHNDLFFAGIDSEGELLGGVFFEKDKLMQLKPLSGVSFVPALIKNRKPLPIPSKWQNQKQPRTIIGEYGNDDLILIVVDGRQSDWSSGVTLEHLQIKLLELGIIEAYNLDGGGSSAFVFNNQVLNRPSDGKERPVATNIVIMP</sequence>
<dbReference type="PANTHER" id="PTHR40446:SF2">
    <property type="entry name" value="N-ACETYLGLUCOSAMINE-1-PHOSPHODIESTER ALPHA-N-ACETYLGLUCOSAMINIDASE"/>
    <property type="match status" value="1"/>
</dbReference>
<dbReference type="Pfam" id="PF09992">
    <property type="entry name" value="NAGPA"/>
    <property type="match status" value="1"/>
</dbReference>
<dbReference type="InterPro" id="IPR018711">
    <property type="entry name" value="NAGPA"/>
</dbReference>
<dbReference type="HOGENOM" id="CLU_780412_0_0_9"/>
<dbReference type="Proteomes" id="UP000013520">
    <property type="component" value="Chromosome"/>
</dbReference>
<dbReference type="EMBL" id="CP003273">
    <property type="protein sequence ID" value="AGL02734.1"/>
    <property type="molecule type" value="Genomic_DNA"/>
</dbReference>
<accession>R4KJD4</accession>
<evidence type="ECO:0000259" key="1">
    <source>
        <dbReference type="Pfam" id="PF09992"/>
    </source>
</evidence>
<keyword evidence="3" id="KW-1185">Reference proteome</keyword>
<dbReference type="KEGG" id="dgi:Desgi_3390"/>
<reference evidence="2 3" key="1">
    <citation type="submission" date="2012-01" db="EMBL/GenBank/DDBJ databases">
        <title>Complete sequence of Desulfotomaculum gibsoniae DSM 7213.</title>
        <authorList>
            <consortium name="US DOE Joint Genome Institute"/>
            <person name="Lucas S."/>
            <person name="Han J."/>
            <person name="Lapidus A."/>
            <person name="Cheng J.-F."/>
            <person name="Goodwin L."/>
            <person name="Pitluck S."/>
            <person name="Peters L."/>
            <person name="Ovchinnikova G."/>
            <person name="Teshima H."/>
            <person name="Detter J.C."/>
            <person name="Han C."/>
            <person name="Tapia R."/>
            <person name="Land M."/>
            <person name="Hauser L."/>
            <person name="Kyrpides N."/>
            <person name="Ivanova N."/>
            <person name="Pagani I."/>
            <person name="Parshina S."/>
            <person name="Plugge C."/>
            <person name="Muyzer G."/>
            <person name="Kuever J."/>
            <person name="Ivanova A."/>
            <person name="Nazina T."/>
            <person name="Klenk H.-P."/>
            <person name="Brambilla E."/>
            <person name="Spring S."/>
            <person name="Stams A.F."/>
            <person name="Woyke T."/>
        </authorList>
    </citation>
    <scope>NUCLEOTIDE SEQUENCE [LARGE SCALE GENOMIC DNA]</scope>
    <source>
        <strain evidence="2 3">DSM 7213</strain>
    </source>
</reference>
<organism evidence="2 3">
    <name type="scientific">Desulfoscipio gibsoniae DSM 7213</name>
    <dbReference type="NCBI Taxonomy" id="767817"/>
    <lineage>
        <taxon>Bacteria</taxon>
        <taxon>Bacillati</taxon>
        <taxon>Bacillota</taxon>
        <taxon>Clostridia</taxon>
        <taxon>Eubacteriales</taxon>
        <taxon>Desulfallaceae</taxon>
        <taxon>Desulfoscipio</taxon>
    </lineage>
</organism>
<dbReference type="AlphaFoldDB" id="R4KJD4"/>
<evidence type="ECO:0000313" key="2">
    <source>
        <dbReference type="EMBL" id="AGL02734.1"/>
    </source>
</evidence>
<feature type="domain" description="Phosphodiester glycosidase" evidence="1">
    <location>
        <begin position="167"/>
        <end position="347"/>
    </location>
</feature>
<name>R4KJD4_9FIRM</name>
<dbReference type="PANTHER" id="PTHR40446">
    <property type="entry name" value="N-ACETYLGLUCOSAMINE-1-PHOSPHODIESTER ALPHA-N-ACETYLGLUCOSAMINIDASE"/>
    <property type="match status" value="1"/>
</dbReference>